<protein>
    <submittedName>
        <fullName evidence="1">Uncharacterized protein</fullName>
    </submittedName>
</protein>
<name>A0A937XKU1_UNCW3</name>
<comment type="caution">
    <text evidence="1">The sequence shown here is derived from an EMBL/GenBank/DDBJ whole genome shotgun (WGS) entry which is preliminary data.</text>
</comment>
<proteinExistence type="predicted"/>
<evidence type="ECO:0000313" key="2">
    <source>
        <dbReference type="Proteomes" id="UP000779900"/>
    </source>
</evidence>
<reference evidence="1" key="1">
    <citation type="submission" date="2019-03" db="EMBL/GenBank/DDBJ databases">
        <title>Lake Tanganyika Metagenome-Assembled Genomes (MAGs).</title>
        <authorList>
            <person name="Tran P."/>
        </authorList>
    </citation>
    <scope>NUCLEOTIDE SEQUENCE</scope>
    <source>
        <strain evidence="1">K_DeepCast_150m_m2_040</strain>
    </source>
</reference>
<sequence>MPYYQWPASALTEDDMALLHHARERTYPGTPINHLLARAVRQVFGQSARDLAAGPRPITSPTLMKEAA</sequence>
<accession>A0A937XKU1</accession>
<dbReference type="AlphaFoldDB" id="A0A937XKU1"/>
<organism evidence="1 2">
    <name type="scientific">candidate division WOR-3 bacterium</name>
    <dbReference type="NCBI Taxonomy" id="2052148"/>
    <lineage>
        <taxon>Bacteria</taxon>
        <taxon>Bacteria division WOR-3</taxon>
    </lineage>
</organism>
<dbReference type="Proteomes" id="UP000779900">
    <property type="component" value="Unassembled WGS sequence"/>
</dbReference>
<dbReference type="EMBL" id="VGIR01000178">
    <property type="protein sequence ID" value="MBM3332935.1"/>
    <property type="molecule type" value="Genomic_DNA"/>
</dbReference>
<gene>
    <name evidence="1" type="ORF">FJY68_14000</name>
</gene>
<evidence type="ECO:0000313" key="1">
    <source>
        <dbReference type="EMBL" id="MBM3332935.1"/>
    </source>
</evidence>